<gene>
    <name evidence="6" type="ORF">JJB07_09990</name>
</gene>
<comment type="caution">
    <text evidence="6">The sequence shown here is derived from an EMBL/GenBank/DDBJ whole genome shotgun (WGS) entry which is preliminary data.</text>
</comment>
<dbReference type="InterPro" id="IPR006127">
    <property type="entry name" value="ZnuA-like"/>
</dbReference>
<evidence type="ECO:0000256" key="1">
    <source>
        <dbReference type="ARBA" id="ARBA00022448"/>
    </source>
</evidence>
<keyword evidence="2 5" id="KW-0732">Signal</keyword>
<reference evidence="6 7" key="1">
    <citation type="submission" date="2021-01" db="EMBL/GenBank/DDBJ databases">
        <title>Tumebacillus sp. strain ITR2 16S ribosomal RNA gene Genome sequencing and assembly.</title>
        <authorList>
            <person name="Kang M."/>
        </authorList>
    </citation>
    <scope>NUCLEOTIDE SEQUENCE [LARGE SCALE GENOMIC DNA]</scope>
    <source>
        <strain evidence="6 7">ITR2</strain>
    </source>
</reference>
<dbReference type="InterPro" id="IPR006129">
    <property type="entry name" value="AdhesinB"/>
</dbReference>
<evidence type="ECO:0000256" key="5">
    <source>
        <dbReference type="SAM" id="SignalP"/>
    </source>
</evidence>
<dbReference type="PRINTS" id="PR00691">
    <property type="entry name" value="ADHESINB"/>
</dbReference>
<protein>
    <submittedName>
        <fullName evidence="6">Metal ABC transporter substrate-binding protein</fullName>
    </submittedName>
</protein>
<dbReference type="InterPro" id="IPR050492">
    <property type="entry name" value="Bact_metal-bind_prot9"/>
</dbReference>
<dbReference type="PANTHER" id="PTHR42953:SF8">
    <property type="entry name" value="ZINT DOMAIN-CONTAINING PROTEIN"/>
    <property type="match status" value="1"/>
</dbReference>
<evidence type="ECO:0000256" key="2">
    <source>
        <dbReference type="ARBA" id="ARBA00022729"/>
    </source>
</evidence>
<organism evidence="6 7">
    <name type="scientific">Tumebacillus amylolyticus</name>
    <dbReference type="NCBI Taxonomy" id="2801339"/>
    <lineage>
        <taxon>Bacteria</taxon>
        <taxon>Bacillati</taxon>
        <taxon>Bacillota</taxon>
        <taxon>Bacilli</taxon>
        <taxon>Bacillales</taxon>
        <taxon>Alicyclobacillaceae</taxon>
        <taxon>Tumebacillus</taxon>
    </lineage>
</organism>
<feature type="chain" id="PRO_5045638226" evidence="5">
    <location>
        <begin position="25"/>
        <end position="323"/>
    </location>
</feature>
<dbReference type="EMBL" id="JAEQNB010000002">
    <property type="protein sequence ID" value="MBL0386985.1"/>
    <property type="molecule type" value="Genomic_DNA"/>
</dbReference>
<dbReference type="InterPro" id="IPR006128">
    <property type="entry name" value="Lipoprotein_PsaA-like"/>
</dbReference>
<dbReference type="PRINTS" id="PR00690">
    <property type="entry name" value="ADHESNFAMILY"/>
</dbReference>
<dbReference type="SUPFAM" id="SSF53807">
    <property type="entry name" value="Helical backbone' metal receptor"/>
    <property type="match status" value="1"/>
</dbReference>
<comment type="similarity">
    <text evidence="3">Belongs to the bacterial solute-binding protein 9 family.</text>
</comment>
<keyword evidence="4" id="KW-0175">Coiled coil</keyword>
<feature type="coiled-coil region" evidence="4">
    <location>
        <begin position="181"/>
        <end position="208"/>
    </location>
</feature>
<keyword evidence="1 3" id="KW-0813">Transport</keyword>
<evidence type="ECO:0000256" key="4">
    <source>
        <dbReference type="SAM" id="Coils"/>
    </source>
</evidence>
<evidence type="ECO:0000256" key="3">
    <source>
        <dbReference type="RuleBase" id="RU003512"/>
    </source>
</evidence>
<sequence length="323" mass="36431">MEKRWLKSLTFTTLGLGLAVTTVALTGCDIGTSSTVSGDKVKVYTTMAAEADFAKQIGKDHVDVTTWLPFDTNVWQWAPTLADQKNLESADMFIRNGVHVEDRWWSQVEAEMKIKNKKLAVVDASTGIDKLQLQRFVNPDVSDEERNKPRKDPYFYLDPVNAKKEVDTIEAALEAKAPKFKDDFKKNAEDLKKQLDDLDKQFKDMASKAKHKEIVSPYPAFQYLAQQYGLKNYVPDTFNATKFPWDDPAKSEAIKADLAKHDLKTVFFEQDAAPRVKEFLFEMGYVAGALGTYQGGQDPTGYKTYVETMKANLKVLDEGLNAN</sequence>
<dbReference type="PANTHER" id="PTHR42953">
    <property type="entry name" value="HIGH-AFFINITY ZINC UPTAKE SYSTEM PROTEIN ZNUA-RELATED"/>
    <property type="match status" value="1"/>
</dbReference>
<dbReference type="RefSeq" id="WP_201634380.1">
    <property type="nucleotide sequence ID" value="NZ_JAEQNB010000002.1"/>
</dbReference>
<dbReference type="Proteomes" id="UP000602284">
    <property type="component" value="Unassembled WGS sequence"/>
</dbReference>
<accession>A0ABS1J9T3</accession>
<keyword evidence="7" id="KW-1185">Reference proteome</keyword>
<name>A0ABS1J9T3_9BACL</name>
<dbReference type="PROSITE" id="PS51257">
    <property type="entry name" value="PROKAR_LIPOPROTEIN"/>
    <property type="match status" value="1"/>
</dbReference>
<evidence type="ECO:0000313" key="6">
    <source>
        <dbReference type="EMBL" id="MBL0386985.1"/>
    </source>
</evidence>
<proteinExistence type="inferred from homology"/>
<feature type="signal peptide" evidence="5">
    <location>
        <begin position="1"/>
        <end position="24"/>
    </location>
</feature>
<evidence type="ECO:0000313" key="7">
    <source>
        <dbReference type="Proteomes" id="UP000602284"/>
    </source>
</evidence>
<dbReference type="Pfam" id="PF01297">
    <property type="entry name" value="ZnuA"/>
    <property type="match status" value="1"/>
</dbReference>
<dbReference type="Gene3D" id="3.40.50.1980">
    <property type="entry name" value="Nitrogenase molybdenum iron protein domain"/>
    <property type="match status" value="2"/>
</dbReference>